<dbReference type="SUPFAM" id="SSF51735">
    <property type="entry name" value="NAD(P)-binding Rossmann-fold domains"/>
    <property type="match status" value="1"/>
</dbReference>
<evidence type="ECO:0000313" key="4">
    <source>
        <dbReference type="EMBL" id="BCA96663.1"/>
    </source>
</evidence>
<dbReference type="SMART" id="SM00822">
    <property type="entry name" value="PKS_KR"/>
    <property type="match status" value="1"/>
</dbReference>
<dbReference type="KEGG" id="lant:TUM19329_30240"/>
<evidence type="ECO:0000256" key="1">
    <source>
        <dbReference type="ARBA" id="ARBA00006484"/>
    </source>
</evidence>
<keyword evidence="5" id="KW-1185">Reference proteome</keyword>
<dbReference type="RefSeq" id="WP_173237913.1">
    <property type="nucleotide sequence ID" value="NZ_AP022839.1"/>
</dbReference>
<dbReference type="Pfam" id="PF00106">
    <property type="entry name" value="adh_short"/>
    <property type="match status" value="1"/>
</dbReference>
<dbReference type="GO" id="GO:0016616">
    <property type="term" value="F:oxidoreductase activity, acting on the CH-OH group of donors, NAD or NADP as acceptor"/>
    <property type="evidence" value="ECO:0007669"/>
    <property type="project" value="TreeGrafter"/>
</dbReference>
<reference evidence="4" key="1">
    <citation type="journal article" date="2020" name="Microbiol. Resour. Announc.">
        <title>Complete Genome Sequence of Novel Psychrotolerant Legionella Strain TUM19329, Isolated from Antarctic Lake Sediment.</title>
        <authorList>
            <person name="Shimada S."/>
            <person name="Nakai R."/>
            <person name="Aoki K."/>
            <person name="Shimoeda N."/>
            <person name="Ohno G."/>
            <person name="Miyazaki Y."/>
            <person name="Kudoh S."/>
            <person name="Imura S."/>
            <person name="Watanabe K."/>
            <person name="Ishii Y."/>
            <person name="Tateda K."/>
        </authorList>
    </citation>
    <scope>NUCLEOTIDE SEQUENCE [LARGE SCALE GENOMIC DNA]</scope>
    <source>
        <strain evidence="4">TUM19329</strain>
    </source>
</reference>
<protein>
    <submittedName>
        <fullName evidence="4">Beta-ketoacyl-ACP reductase</fullName>
    </submittedName>
</protein>
<proteinExistence type="inferred from homology"/>
<dbReference type="InterPro" id="IPR020904">
    <property type="entry name" value="Sc_DH/Rdtase_CS"/>
</dbReference>
<dbReference type="PANTHER" id="PTHR42760">
    <property type="entry name" value="SHORT-CHAIN DEHYDROGENASES/REDUCTASES FAMILY MEMBER"/>
    <property type="match status" value="1"/>
</dbReference>
<dbReference type="Proteomes" id="UP000502894">
    <property type="component" value="Chromosome"/>
</dbReference>
<sequence>MAMNDCKKTILITGGTSGIGRSLVDLAIARQYEVAYCARNKPQLNYKNHKVLFCQADVSQPDDMKHVVDKTVERFSQIDIVIHCAGISRDSLLVNLPAEQWDEVMAINLRSAFLLSRLAVGQFQRQEMGGHIAFLASLACYGAPSNACYAASKGGLLGLSTAIAEESSGSGITANSFILGLIDTPMTADYPDLAKQILIEGSPLKRHAESDEIALDMLYLSEHCRHLINGKHVHISGGLIDFPIGNRKS</sequence>
<evidence type="ECO:0000256" key="2">
    <source>
        <dbReference type="RuleBase" id="RU000363"/>
    </source>
</evidence>
<dbReference type="CDD" id="cd05233">
    <property type="entry name" value="SDR_c"/>
    <property type="match status" value="1"/>
</dbReference>
<organism evidence="4 5">
    <name type="scientific">Legionella antarctica</name>
    <dbReference type="NCBI Taxonomy" id="2708020"/>
    <lineage>
        <taxon>Bacteria</taxon>
        <taxon>Pseudomonadati</taxon>
        <taxon>Pseudomonadota</taxon>
        <taxon>Gammaproteobacteria</taxon>
        <taxon>Legionellales</taxon>
        <taxon>Legionellaceae</taxon>
        <taxon>Legionella</taxon>
    </lineage>
</organism>
<feature type="domain" description="Ketoreductase" evidence="3">
    <location>
        <begin position="8"/>
        <end position="185"/>
    </location>
</feature>
<dbReference type="AlphaFoldDB" id="A0A6F8T8W0"/>
<dbReference type="PRINTS" id="PR00081">
    <property type="entry name" value="GDHRDH"/>
</dbReference>
<dbReference type="InterPro" id="IPR002347">
    <property type="entry name" value="SDR_fam"/>
</dbReference>
<dbReference type="InterPro" id="IPR036291">
    <property type="entry name" value="NAD(P)-bd_dom_sf"/>
</dbReference>
<accession>A0A6F8T8W0</accession>
<name>A0A6F8T8W0_9GAMM</name>
<dbReference type="PRINTS" id="PR00080">
    <property type="entry name" value="SDRFAMILY"/>
</dbReference>
<comment type="similarity">
    <text evidence="1 2">Belongs to the short-chain dehydrogenases/reductases (SDR) family.</text>
</comment>
<dbReference type="EMBL" id="AP022839">
    <property type="protein sequence ID" value="BCA96663.1"/>
    <property type="molecule type" value="Genomic_DNA"/>
</dbReference>
<dbReference type="PROSITE" id="PS00061">
    <property type="entry name" value="ADH_SHORT"/>
    <property type="match status" value="1"/>
</dbReference>
<evidence type="ECO:0000259" key="3">
    <source>
        <dbReference type="SMART" id="SM00822"/>
    </source>
</evidence>
<gene>
    <name evidence="4" type="ORF">TUM19329_30240</name>
</gene>
<evidence type="ECO:0000313" key="5">
    <source>
        <dbReference type="Proteomes" id="UP000502894"/>
    </source>
</evidence>
<dbReference type="Gene3D" id="3.40.50.720">
    <property type="entry name" value="NAD(P)-binding Rossmann-like Domain"/>
    <property type="match status" value="1"/>
</dbReference>
<dbReference type="InterPro" id="IPR057326">
    <property type="entry name" value="KR_dom"/>
</dbReference>